<organism evidence="1 2">
    <name type="scientific">Methanosarcina horonobensis HB-1 = JCM 15518</name>
    <dbReference type="NCBI Taxonomy" id="1434110"/>
    <lineage>
        <taxon>Archaea</taxon>
        <taxon>Methanobacteriati</taxon>
        <taxon>Methanobacteriota</taxon>
        <taxon>Stenosarchaea group</taxon>
        <taxon>Methanomicrobia</taxon>
        <taxon>Methanosarcinales</taxon>
        <taxon>Methanosarcinaceae</taxon>
        <taxon>Methanosarcina</taxon>
    </lineage>
</organism>
<dbReference type="PATRIC" id="fig|1434110.4.peg.4682"/>
<keyword evidence="2" id="KW-1185">Reference proteome</keyword>
<dbReference type="EMBL" id="CP009516">
    <property type="protein sequence ID" value="AKB80148.1"/>
    <property type="molecule type" value="Genomic_DNA"/>
</dbReference>
<accession>A0A0E3SJ11</accession>
<gene>
    <name evidence="1" type="ORF">MSHOH_3665</name>
</gene>
<evidence type="ECO:0000313" key="1">
    <source>
        <dbReference type="EMBL" id="AKB80148.1"/>
    </source>
</evidence>
<dbReference type="STRING" id="1434110.MSHOH_3665"/>
<evidence type="ECO:0000313" key="2">
    <source>
        <dbReference type="Proteomes" id="UP000033101"/>
    </source>
</evidence>
<dbReference type="AlphaFoldDB" id="A0A0E3SJ11"/>
<proteinExistence type="predicted"/>
<dbReference type="KEGG" id="mhor:MSHOH_3665"/>
<reference evidence="1 2" key="1">
    <citation type="submission" date="2014-07" db="EMBL/GenBank/DDBJ databases">
        <title>Methanogenic archaea and the global carbon cycle.</title>
        <authorList>
            <person name="Henriksen J.R."/>
            <person name="Luke J."/>
            <person name="Reinhart S."/>
            <person name="Benedict M.N."/>
            <person name="Youngblut N.D."/>
            <person name="Metcalf M.E."/>
            <person name="Whitaker R.J."/>
            <person name="Metcalf W.W."/>
        </authorList>
    </citation>
    <scope>NUCLEOTIDE SEQUENCE [LARGE SCALE GENOMIC DNA]</scope>
    <source>
        <strain evidence="1 2">HB-1</strain>
    </source>
</reference>
<dbReference type="HOGENOM" id="CLU_058576_0_0_2"/>
<sequence length="314" mass="36215">MVLILLSEPALADSFYLPDQDEITEKTIHWSEIPMYNVPYYSWHDNPEEIISLLSKLSKESLKNCTDPESKIYDPSVLKAYGSVPEIKNTSQLAEFSSTLQDVRDSSIFEVKPYLYPDGPIVDYGSGPMPGYFLIKLYDYEGSRTIYSENELKEIYNIVKNNAIKAGLDEVPVMFCLWNKPAMFYFPESNSTFGRNVVQLTDVEFPVLYYYLSNSSSLQVIKNSSLDEIKPYFYPEGPIISYGSEMMDEVFPIELYYKEEETVYSKNKLNEICNIMKEHAIKAGLDGVSVVFYNKKGMVRFDYLYDDSHFQSFS</sequence>
<protein>
    <submittedName>
        <fullName evidence="1">Uncharacterized protein</fullName>
    </submittedName>
</protein>
<name>A0A0E3SJ11_9EURY</name>
<dbReference type="Proteomes" id="UP000033101">
    <property type="component" value="Chromosome"/>
</dbReference>